<evidence type="ECO:0000313" key="12">
    <source>
        <dbReference type="EMBL" id="GFS39795.1"/>
    </source>
</evidence>
<evidence type="ECO:0000256" key="1">
    <source>
        <dbReference type="ARBA" id="ARBA00004477"/>
    </source>
</evidence>
<feature type="transmembrane region" description="Helical" evidence="11">
    <location>
        <begin position="98"/>
        <end position="120"/>
    </location>
</feature>
<keyword evidence="4" id="KW-0328">Glycosyltransferase</keyword>
<dbReference type="PANTHER" id="PTHR12646">
    <property type="entry name" value="NOT56 - RELATED"/>
    <property type="match status" value="1"/>
</dbReference>
<dbReference type="PANTHER" id="PTHR12646:SF0">
    <property type="entry name" value="DOL-P-MAN:MAN(5)GLCNAC(2)-PP-DOL ALPHA-1,3-MANNOSYLTRANSFERASE"/>
    <property type="match status" value="1"/>
</dbReference>
<comment type="caution">
    <text evidence="13">The sequence shown here is derived from an EMBL/GenBank/DDBJ whole genome shotgun (WGS) entry which is preliminary data.</text>
</comment>
<comment type="pathway">
    <text evidence="2">Protein modification; protein glycosylation.</text>
</comment>
<keyword evidence="8 11" id="KW-1133">Transmembrane helix</keyword>
<evidence type="ECO:0000256" key="9">
    <source>
        <dbReference type="ARBA" id="ARBA00023136"/>
    </source>
</evidence>
<accession>A0A7J0G1E2</accession>
<evidence type="ECO:0000256" key="6">
    <source>
        <dbReference type="ARBA" id="ARBA00022692"/>
    </source>
</evidence>
<evidence type="ECO:0000256" key="8">
    <source>
        <dbReference type="ARBA" id="ARBA00022989"/>
    </source>
</evidence>
<evidence type="ECO:0000256" key="5">
    <source>
        <dbReference type="ARBA" id="ARBA00022679"/>
    </source>
</evidence>
<name>A0A7J0G1E2_9ERIC</name>
<dbReference type="EC" id="2.4.1.258" evidence="3"/>
<feature type="transmembrane region" description="Helical" evidence="11">
    <location>
        <begin position="42"/>
        <end position="66"/>
    </location>
</feature>
<keyword evidence="6 11" id="KW-0812">Transmembrane</keyword>
<dbReference type="EMBL" id="BJWL01000017">
    <property type="protein sequence ID" value="GFZ04593.1"/>
    <property type="molecule type" value="Genomic_DNA"/>
</dbReference>
<keyword evidence="14" id="KW-1185">Reference proteome</keyword>
<reference evidence="13 14" key="1">
    <citation type="submission" date="2019-07" db="EMBL/GenBank/DDBJ databases">
        <title>De Novo Assembly of kiwifruit Actinidia rufa.</title>
        <authorList>
            <person name="Sugita-Konishi S."/>
            <person name="Sato K."/>
            <person name="Mori E."/>
            <person name="Abe Y."/>
            <person name="Kisaki G."/>
            <person name="Hamano K."/>
            <person name="Suezawa K."/>
            <person name="Otani M."/>
            <person name="Fukuda T."/>
            <person name="Manabe T."/>
            <person name="Gomi K."/>
            <person name="Tabuchi M."/>
            <person name="Akimitsu K."/>
            <person name="Kataoka I."/>
        </authorList>
    </citation>
    <scope>NUCLEOTIDE SEQUENCE [LARGE SCALE GENOMIC DNA]</scope>
    <source>
        <strain evidence="14">cv. Fuchu</strain>
        <strain evidence="13">Fuchu</strain>
    </source>
</reference>
<keyword evidence="5" id="KW-0808">Transferase</keyword>
<evidence type="ECO:0000313" key="13">
    <source>
        <dbReference type="EMBL" id="GFZ04593.1"/>
    </source>
</evidence>
<comment type="catalytic activity">
    <reaction evidence="10">
        <text>an alpha-D-Man-(1-&gt;2)-alpha-D-Man-(1-&gt;2)-alpha-D-Man-(1-&gt;3)-[alpha-D-Man-(1-&gt;6)]-beta-D-Man-(1-&gt;4)-beta-D-GlcNAc-(1-&gt;4)-alpha-D-GlcNAc-diphospho-di-trans,poly-cis-dolichol + a di-trans,poly-cis-dolichyl beta-D-mannosyl phosphate = an alpha-D-Man-(1-&gt;2)-alpha-D-Man-(1-&gt;2)-alpha-D-Man-(1-&gt;3)-[alpha-D-Man-(1-&gt;3)-alpha-D-Man-(1-&gt;6)]-beta-D-Man-(1-&gt;4)-beta-D-GlcNAc-(1-&gt;4)-alpha-D-GlcNAc-diphospho-di-trans,poly-cis-dolichol + a di-trans,poly-cis-dolichyl phosphate + H(+)</text>
        <dbReference type="Rhea" id="RHEA:29527"/>
        <dbReference type="Rhea" id="RHEA-COMP:19498"/>
        <dbReference type="Rhea" id="RHEA-COMP:19501"/>
        <dbReference type="Rhea" id="RHEA-COMP:19516"/>
        <dbReference type="Rhea" id="RHEA-COMP:19517"/>
        <dbReference type="ChEBI" id="CHEBI:15378"/>
        <dbReference type="ChEBI" id="CHEBI:57683"/>
        <dbReference type="ChEBI" id="CHEBI:58211"/>
        <dbReference type="ChEBI" id="CHEBI:132515"/>
        <dbReference type="ChEBI" id="CHEBI:132516"/>
        <dbReference type="EC" id="2.4.1.258"/>
    </reaction>
    <physiologicalReaction direction="left-to-right" evidence="10">
        <dbReference type="Rhea" id="RHEA:29528"/>
    </physiologicalReaction>
</comment>
<evidence type="ECO:0000313" key="14">
    <source>
        <dbReference type="Proteomes" id="UP000585474"/>
    </source>
</evidence>
<keyword evidence="9 11" id="KW-0472">Membrane</keyword>
<dbReference type="InterPro" id="IPR007873">
    <property type="entry name" value="Glycosyltransferase_ALG3"/>
</dbReference>
<evidence type="ECO:0000256" key="3">
    <source>
        <dbReference type="ARBA" id="ARBA00011964"/>
    </source>
</evidence>
<evidence type="ECO:0000256" key="7">
    <source>
        <dbReference type="ARBA" id="ARBA00022824"/>
    </source>
</evidence>
<evidence type="ECO:0000256" key="11">
    <source>
        <dbReference type="SAM" id="Phobius"/>
    </source>
</evidence>
<evidence type="ECO:0000256" key="4">
    <source>
        <dbReference type="ARBA" id="ARBA00022676"/>
    </source>
</evidence>
<sequence>MAYRSRSAKEELKGAMAVQSAAKDKPSHGLMFSIHKISKTPIVAFAFALLLIDALLVALIIAYVPYTKIDWNAYMSQVSGFLEGERDYGNLKGDTGPLVYPAGFLYIYSAIQFLTGGEVFPAQVIY</sequence>
<evidence type="ECO:0000256" key="2">
    <source>
        <dbReference type="ARBA" id="ARBA00004922"/>
    </source>
</evidence>
<dbReference type="Proteomes" id="UP000585474">
    <property type="component" value="Unassembled WGS sequence"/>
</dbReference>
<organism evidence="13 14">
    <name type="scientific">Actinidia rufa</name>
    <dbReference type="NCBI Taxonomy" id="165716"/>
    <lineage>
        <taxon>Eukaryota</taxon>
        <taxon>Viridiplantae</taxon>
        <taxon>Streptophyta</taxon>
        <taxon>Embryophyta</taxon>
        <taxon>Tracheophyta</taxon>
        <taxon>Spermatophyta</taxon>
        <taxon>Magnoliopsida</taxon>
        <taxon>eudicotyledons</taxon>
        <taxon>Gunneridae</taxon>
        <taxon>Pentapetalae</taxon>
        <taxon>asterids</taxon>
        <taxon>Ericales</taxon>
        <taxon>Actinidiaceae</taxon>
        <taxon>Actinidia</taxon>
    </lineage>
</organism>
<comment type="subcellular location">
    <subcellularLocation>
        <location evidence="1">Endoplasmic reticulum membrane</location>
        <topology evidence="1">Multi-pass membrane protein</topology>
    </subcellularLocation>
</comment>
<proteinExistence type="predicted"/>
<dbReference type="AlphaFoldDB" id="A0A7J0G1E2"/>
<evidence type="ECO:0000256" key="10">
    <source>
        <dbReference type="ARBA" id="ARBA00049506"/>
    </source>
</evidence>
<protein>
    <recommendedName>
        <fullName evidence="3">dolichyl-P-Man:Man5GlcNAc2-PP-dolichol alpha-1,3-mannosyltransferase</fullName>
        <ecNumber evidence="3">2.4.1.258</ecNumber>
    </recommendedName>
</protein>
<gene>
    <name evidence="12" type="ORF">Acr_00g0064950</name>
    <name evidence="13" type="ORF">Acr_17g0001650</name>
</gene>
<dbReference type="GO" id="GO:0052925">
    <property type="term" value="F:dol-P-Man:Man(5)GlcNAc(2)-PP-Dol alpha-1,3-mannosyltransferase activity"/>
    <property type="evidence" value="ECO:0007669"/>
    <property type="project" value="UniProtKB-EC"/>
</dbReference>
<dbReference type="Pfam" id="PF05208">
    <property type="entry name" value="ALG3"/>
    <property type="match status" value="1"/>
</dbReference>
<keyword evidence="7" id="KW-0256">Endoplasmic reticulum</keyword>
<dbReference type="GO" id="GO:0005789">
    <property type="term" value="C:endoplasmic reticulum membrane"/>
    <property type="evidence" value="ECO:0007669"/>
    <property type="project" value="UniProtKB-SubCell"/>
</dbReference>
<dbReference type="EMBL" id="BJWL01000337">
    <property type="protein sequence ID" value="GFS39795.1"/>
    <property type="molecule type" value="Genomic_DNA"/>
</dbReference>
<dbReference type="OrthoDB" id="991928at2759"/>